<dbReference type="EMBL" id="JAGQLK010000093">
    <property type="protein sequence ID" value="MCA9383583.1"/>
    <property type="molecule type" value="Genomic_DNA"/>
</dbReference>
<evidence type="ECO:0000313" key="1">
    <source>
        <dbReference type="EMBL" id="MCA9383583.1"/>
    </source>
</evidence>
<dbReference type="SUPFAM" id="SSF52309">
    <property type="entry name" value="N-(deoxy)ribosyltransferase-like"/>
    <property type="match status" value="1"/>
</dbReference>
<dbReference type="Gene3D" id="3.40.50.450">
    <property type="match status" value="1"/>
</dbReference>
<evidence type="ECO:0000313" key="2">
    <source>
        <dbReference type="Proteomes" id="UP000783287"/>
    </source>
</evidence>
<proteinExistence type="predicted"/>
<reference evidence="1" key="1">
    <citation type="submission" date="2020-04" db="EMBL/GenBank/DDBJ databases">
        <authorList>
            <person name="Zhang T."/>
        </authorList>
    </citation>
    <scope>NUCLEOTIDE SEQUENCE</scope>
    <source>
        <strain evidence="1">HKST-UBA14</strain>
    </source>
</reference>
<comment type="caution">
    <text evidence="1">The sequence shown here is derived from an EMBL/GenBank/DDBJ whole genome shotgun (WGS) entry which is preliminary data.</text>
</comment>
<gene>
    <name evidence="1" type="ORF">KC909_04400</name>
</gene>
<dbReference type="AlphaFoldDB" id="A0A955L6K3"/>
<organism evidence="1 2">
    <name type="scientific">Candidatus Dojkabacteria bacterium</name>
    <dbReference type="NCBI Taxonomy" id="2099670"/>
    <lineage>
        <taxon>Bacteria</taxon>
        <taxon>Candidatus Dojkabacteria</taxon>
    </lineage>
</organism>
<protein>
    <recommendedName>
        <fullName evidence="3">Nucleoside 2-deoxyribosyltransferase</fullName>
    </recommendedName>
</protein>
<reference evidence="1" key="2">
    <citation type="journal article" date="2021" name="Microbiome">
        <title>Successional dynamics and alternative stable states in a saline activated sludge microbial community over 9 years.</title>
        <authorList>
            <person name="Wang Y."/>
            <person name="Ye J."/>
            <person name="Ju F."/>
            <person name="Liu L."/>
            <person name="Boyd J.A."/>
            <person name="Deng Y."/>
            <person name="Parks D.H."/>
            <person name="Jiang X."/>
            <person name="Yin X."/>
            <person name="Woodcroft B.J."/>
            <person name="Tyson G.W."/>
            <person name="Hugenholtz P."/>
            <person name="Polz M.F."/>
            <person name="Zhang T."/>
        </authorList>
    </citation>
    <scope>NUCLEOTIDE SEQUENCE</scope>
    <source>
        <strain evidence="1">HKST-UBA14</strain>
    </source>
</reference>
<dbReference type="Proteomes" id="UP000783287">
    <property type="component" value="Unassembled WGS sequence"/>
</dbReference>
<sequence>MKIYVTHSSSFDYQNELYKPLRESDLNNQHQIFLPHEEQAEPVSSKILIQEIDIMLAEVSFPSTGQGIELGWADAFGTKVLFIHKKDHKYSSSIKIISDDIFEYNDSADLIGVLSGLLST</sequence>
<name>A0A955L6K3_9BACT</name>
<evidence type="ECO:0008006" key="3">
    <source>
        <dbReference type="Google" id="ProtNLM"/>
    </source>
</evidence>
<accession>A0A955L6K3</accession>